<dbReference type="KEGG" id="aman:B6F84_05075"/>
<dbReference type="EMBL" id="CP020477">
    <property type="protein sequence ID" value="ARM75462.1"/>
    <property type="molecule type" value="Genomic_DNA"/>
</dbReference>
<feature type="transmembrane region" description="Helical" evidence="1">
    <location>
        <begin position="199"/>
        <end position="226"/>
    </location>
</feature>
<gene>
    <name evidence="2" type="ORF">B6F84_05075</name>
</gene>
<feature type="transmembrane region" description="Helical" evidence="1">
    <location>
        <begin position="263"/>
        <end position="287"/>
    </location>
</feature>
<dbReference type="AlphaFoldDB" id="A0A1W6JYZ5"/>
<dbReference type="STRING" id="282676.B6F84_05075"/>
<accession>A0A1W6JYZ5</accession>
<feature type="transmembrane region" description="Helical" evidence="1">
    <location>
        <begin position="130"/>
        <end position="150"/>
    </location>
</feature>
<dbReference type="GO" id="GO:0022857">
    <property type="term" value="F:transmembrane transporter activity"/>
    <property type="evidence" value="ECO:0007669"/>
    <property type="project" value="InterPro"/>
</dbReference>
<dbReference type="PANTHER" id="PTHR23526:SF2">
    <property type="entry name" value="MAJOR FACILITATOR SUPERFAMILY (MFS) PROFILE DOMAIN-CONTAINING PROTEIN"/>
    <property type="match status" value="1"/>
</dbReference>
<dbReference type="InterPro" id="IPR036259">
    <property type="entry name" value="MFS_trans_sf"/>
</dbReference>
<keyword evidence="3" id="KW-1185">Reference proteome</keyword>
<feature type="transmembrane region" description="Helical" evidence="1">
    <location>
        <begin position="91"/>
        <end position="110"/>
    </location>
</feature>
<dbReference type="GeneID" id="41590268"/>
<evidence type="ECO:0008006" key="4">
    <source>
        <dbReference type="Google" id="ProtNLM"/>
    </source>
</evidence>
<keyword evidence="1" id="KW-0812">Transmembrane</keyword>
<dbReference type="InterPro" id="IPR011701">
    <property type="entry name" value="MFS"/>
</dbReference>
<keyword evidence="1" id="KW-0472">Membrane</keyword>
<proteinExistence type="predicted"/>
<dbReference type="Pfam" id="PF07690">
    <property type="entry name" value="MFS_1"/>
    <property type="match status" value="1"/>
</dbReference>
<evidence type="ECO:0000256" key="1">
    <source>
        <dbReference type="SAM" id="Phobius"/>
    </source>
</evidence>
<dbReference type="Proteomes" id="UP000193404">
    <property type="component" value="Chromosome"/>
</dbReference>
<feature type="transmembrane region" description="Helical" evidence="1">
    <location>
        <begin position="156"/>
        <end position="178"/>
    </location>
</feature>
<dbReference type="RefSeq" id="WP_148691232.1">
    <property type="nucleotide sequence ID" value="NZ_CP020477.1"/>
</dbReference>
<evidence type="ECO:0000313" key="2">
    <source>
        <dbReference type="EMBL" id="ARM75462.1"/>
    </source>
</evidence>
<evidence type="ECO:0000313" key="3">
    <source>
        <dbReference type="Proteomes" id="UP000193404"/>
    </source>
</evidence>
<protein>
    <recommendedName>
        <fullName evidence="4">MFS transporter</fullName>
    </recommendedName>
</protein>
<dbReference type="OrthoDB" id="42328at2157"/>
<feature type="transmembrane region" description="Helical" evidence="1">
    <location>
        <begin position="66"/>
        <end position="85"/>
    </location>
</feature>
<feature type="transmembrane region" description="Helical" evidence="1">
    <location>
        <begin position="232"/>
        <end position="251"/>
    </location>
</feature>
<feature type="transmembrane region" description="Helical" evidence="1">
    <location>
        <begin position="33"/>
        <end position="54"/>
    </location>
</feature>
<name>A0A1W6JYZ5_9CREN</name>
<keyword evidence="1" id="KW-1133">Transmembrane helix</keyword>
<feature type="transmembrane region" description="Helical" evidence="1">
    <location>
        <begin position="347"/>
        <end position="364"/>
    </location>
</feature>
<dbReference type="SUPFAM" id="SSF103473">
    <property type="entry name" value="MFS general substrate transporter"/>
    <property type="match status" value="1"/>
</dbReference>
<organism evidence="2 3">
    <name type="scientific">Acidianus manzaensis</name>
    <dbReference type="NCBI Taxonomy" id="282676"/>
    <lineage>
        <taxon>Archaea</taxon>
        <taxon>Thermoproteota</taxon>
        <taxon>Thermoprotei</taxon>
        <taxon>Sulfolobales</taxon>
        <taxon>Sulfolobaceae</taxon>
        <taxon>Acidianus</taxon>
    </lineage>
</organism>
<sequence length="370" mass="42682">MRKNFLIASWIFGLANSFSSPLLSLYIYVTSSIYYSLSFILFTSVFILLGYIFVGYITNIYRKILTFYKIGIGLYIVFYLTLLLLNINAFHYTLFLGMLYGIAQGCYWFAWDVIFYKIPEKMSFFNKSSYLGFISSIVSPLVYGGILSIFHQFGYGILFSITSITLIFVVLLVENTNIDNKFNLKRSFKIFNENKSYKYTMTSLTIVSGVNYVLSNLNTIFIYQIARSYTNFAIITYILTGISLLSIYIIRQRLIDRVNKFKLVFTSSLAITIASISVFFFPLIYLVTFYVTSPLIYPVIDVYNWSNMDRSLLTNFLVNRQIFLNSGRIFFSLIEVLIGNSLLPEQIFPILPGLIVASIIFSRGKKEISY</sequence>
<dbReference type="PANTHER" id="PTHR23526">
    <property type="entry name" value="INTEGRAL MEMBRANE TRANSPORT PROTEIN-RELATED"/>
    <property type="match status" value="1"/>
</dbReference>
<reference evidence="2 3" key="1">
    <citation type="submission" date="2017-03" db="EMBL/GenBank/DDBJ databases">
        <title>Sulfur activation and transportation mechanism of thermophilic Archaea Acidianus manzaensis YN-25.</title>
        <authorList>
            <person name="Ma Y."/>
            <person name="Yang Y."/>
            <person name="Xia J."/>
        </authorList>
    </citation>
    <scope>NUCLEOTIDE SEQUENCE [LARGE SCALE GENOMIC DNA]</scope>
    <source>
        <strain evidence="2 3">YN-25</strain>
    </source>
</reference>
<dbReference type="InterPro" id="IPR052528">
    <property type="entry name" value="Sugar_transport-like"/>
</dbReference>